<evidence type="ECO:0000313" key="6">
    <source>
        <dbReference type="EMBL" id="GHD02038.1"/>
    </source>
</evidence>
<dbReference type="PANTHER" id="PTHR43401:SF2">
    <property type="entry name" value="L-THREONINE 3-DEHYDROGENASE"/>
    <property type="match status" value="1"/>
</dbReference>
<keyword evidence="7" id="KW-1185">Reference proteome</keyword>
<sequence length="351" mass="37284">MRGVVFPGNRKIEYLEVPDPTPGPLDVVIEMKASGMCGTDLQNYRRPLDQPAYMPSLIGRPPIAGHEPAGIVCAVGSAVPAQLARVGQRVMVHHYQGCNACAHCRTGWQQLCRNVQPMVRVYGNNDDGGHAPYLKVPANTVVTLPDSLSFEAGAAIACGTGTAYQALRRMHLSAADTIAIFGQGPVGLSATQFARAMNARVIAIDTNEQRLEHARRLGADVAFAPSGDGDVAEAILELTGGQGVDKSLETSGAASARSAAIRAAKTWGTCCFVGEGGEVRINVSPELLRRQMTVMGSWTFSTTGQAECAAFVAAKGLDVGQLYTHRWTLDRAEEAYRLFDQGVGGKGVFLL</sequence>
<evidence type="ECO:0000313" key="7">
    <source>
        <dbReference type="Proteomes" id="UP000626210"/>
    </source>
</evidence>
<dbReference type="InterPro" id="IPR011032">
    <property type="entry name" value="GroES-like_sf"/>
</dbReference>
<comment type="cofactor">
    <cofactor evidence="4">
        <name>Zn(2+)</name>
        <dbReference type="ChEBI" id="CHEBI:29105"/>
    </cofactor>
</comment>
<dbReference type="InterPro" id="IPR050129">
    <property type="entry name" value="Zn_alcohol_dh"/>
</dbReference>
<evidence type="ECO:0000256" key="2">
    <source>
        <dbReference type="ARBA" id="ARBA00022833"/>
    </source>
</evidence>
<dbReference type="PANTHER" id="PTHR43401">
    <property type="entry name" value="L-THREONINE 3-DEHYDROGENASE"/>
    <property type="match status" value="1"/>
</dbReference>
<dbReference type="Gene3D" id="3.90.180.10">
    <property type="entry name" value="Medium-chain alcohol dehydrogenases, catalytic domain"/>
    <property type="match status" value="1"/>
</dbReference>
<dbReference type="PROSITE" id="PS00059">
    <property type="entry name" value="ADH_ZINC"/>
    <property type="match status" value="1"/>
</dbReference>
<dbReference type="Pfam" id="PF08240">
    <property type="entry name" value="ADH_N"/>
    <property type="match status" value="1"/>
</dbReference>
<accession>A0ABQ3GEE0</accession>
<protein>
    <submittedName>
        <fullName evidence="6">Oxidoreductase</fullName>
    </submittedName>
</protein>
<evidence type="ECO:0000256" key="4">
    <source>
        <dbReference type="RuleBase" id="RU361277"/>
    </source>
</evidence>
<feature type="domain" description="Enoyl reductase (ER)" evidence="5">
    <location>
        <begin position="8"/>
        <end position="349"/>
    </location>
</feature>
<organism evidence="6 7">
    <name type="scientific">Pseudorhodoferax aquiterrae</name>
    <dbReference type="NCBI Taxonomy" id="747304"/>
    <lineage>
        <taxon>Bacteria</taxon>
        <taxon>Pseudomonadati</taxon>
        <taxon>Pseudomonadota</taxon>
        <taxon>Betaproteobacteria</taxon>
        <taxon>Burkholderiales</taxon>
        <taxon>Comamonadaceae</taxon>
    </lineage>
</organism>
<comment type="similarity">
    <text evidence="4">Belongs to the zinc-containing alcohol dehydrogenase family.</text>
</comment>
<dbReference type="CDD" id="cd08239">
    <property type="entry name" value="THR_DH_like"/>
    <property type="match status" value="1"/>
</dbReference>
<keyword evidence="1 4" id="KW-0479">Metal-binding</keyword>
<dbReference type="InterPro" id="IPR020843">
    <property type="entry name" value="ER"/>
</dbReference>
<evidence type="ECO:0000256" key="3">
    <source>
        <dbReference type="ARBA" id="ARBA00023002"/>
    </source>
</evidence>
<name>A0ABQ3GEE0_9BURK</name>
<dbReference type="Proteomes" id="UP000626210">
    <property type="component" value="Unassembled WGS sequence"/>
</dbReference>
<dbReference type="EMBL" id="BMYK01000037">
    <property type="protein sequence ID" value="GHD02038.1"/>
    <property type="molecule type" value="Genomic_DNA"/>
</dbReference>
<evidence type="ECO:0000259" key="5">
    <source>
        <dbReference type="SMART" id="SM00829"/>
    </source>
</evidence>
<dbReference type="Pfam" id="PF00107">
    <property type="entry name" value="ADH_zinc_N"/>
    <property type="match status" value="1"/>
</dbReference>
<evidence type="ECO:0000256" key="1">
    <source>
        <dbReference type="ARBA" id="ARBA00022723"/>
    </source>
</evidence>
<dbReference type="InterPro" id="IPR013154">
    <property type="entry name" value="ADH-like_N"/>
</dbReference>
<proteinExistence type="inferred from homology"/>
<keyword evidence="2 4" id="KW-0862">Zinc</keyword>
<dbReference type="InterPro" id="IPR013149">
    <property type="entry name" value="ADH-like_C"/>
</dbReference>
<dbReference type="SMART" id="SM00829">
    <property type="entry name" value="PKS_ER"/>
    <property type="match status" value="1"/>
</dbReference>
<dbReference type="RefSeq" id="WP_017404448.1">
    <property type="nucleotide sequence ID" value="NZ_BMYK01000037.1"/>
</dbReference>
<dbReference type="SUPFAM" id="SSF51735">
    <property type="entry name" value="NAD(P)-binding Rossmann-fold domains"/>
    <property type="match status" value="1"/>
</dbReference>
<dbReference type="SUPFAM" id="SSF50129">
    <property type="entry name" value="GroES-like"/>
    <property type="match status" value="1"/>
</dbReference>
<dbReference type="InterPro" id="IPR036291">
    <property type="entry name" value="NAD(P)-bd_dom_sf"/>
</dbReference>
<reference evidence="7" key="1">
    <citation type="journal article" date="2019" name="Int. J. Syst. Evol. Microbiol.">
        <title>The Global Catalogue of Microorganisms (GCM) 10K type strain sequencing project: providing services to taxonomists for standard genome sequencing and annotation.</title>
        <authorList>
            <consortium name="The Broad Institute Genomics Platform"/>
            <consortium name="The Broad Institute Genome Sequencing Center for Infectious Disease"/>
            <person name="Wu L."/>
            <person name="Ma J."/>
        </authorList>
    </citation>
    <scope>NUCLEOTIDE SEQUENCE [LARGE SCALE GENOMIC DNA]</scope>
    <source>
        <strain evidence="7">KCTC 23314</strain>
    </source>
</reference>
<gene>
    <name evidence="6" type="ORF">GCM10007320_60910</name>
</gene>
<dbReference type="InterPro" id="IPR002328">
    <property type="entry name" value="ADH_Zn_CS"/>
</dbReference>
<comment type="caution">
    <text evidence="6">The sequence shown here is derived from an EMBL/GenBank/DDBJ whole genome shotgun (WGS) entry which is preliminary data.</text>
</comment>
<keyword evidence="3" id="KW-0560">Oxidoreductase</keyword>